<keyword evidence="3" id="KW-1185">Reference proteome</keyword>
<feature type="compositionally biased region" description="Basic and acidic residues" evidence="1">
    <location>
        <begin position="49"/>
        <end position="114"/>
    </location>
</feature>
<dbReference type="VEuPathDB" id="VectorBase:GAUT028381"/>
<dbReference type="Proteomes" id="UP000078200">
    <property type="component" value="Unassembled WGS sequence"/>
</dbReference>
<evidence type="ECO:0000256" key="1">
    <source>
        <dbReference type="SAM" id="MobiDB-lite"/>
    </source>
</evidence>
<sequence>MHVNTRRCEAASAPTSGDSQQNNSNNATNVVTTPVAGCYYKSQCRIRLQGRDGREEPNVYKRHQNDKDRNEDPNKRYKNDKDRIEDPNKRYKNDKDSNEDPNKRYRNYKDRNEEPNVSGERRRHLNVDVRPPNNET</sequence>
<protein>
    <submittedName>
        <fullName evidence="2">Uncharacterized protein</fullName>
    </submittedName>
</protein>
<feature type="region of interest" description="Disordered" evidence="1">
    <location>
        <begin position="48"/>
        <end position="136"/>
    </location>
</feature>
<evidence type="ECO:0000313" key="2">
    <source>
        <dbReference type="EnsemblMetazoa" id="GAUT028381-PA"/>
    </source>
</evidence>
<accession>A0A1A9V7H4</accession>
<organism evidence="2 3">
    <name type="scientific">Glossina austeni</name>
    <name type="common">Savannah tsetse fly</name>
    <dbReference type="NCBI Taxonomy" id="7395"/>
    <lineage>
        <taxon>Eukaryota</taxon>
        <taxon>Metazoa</taxon>
        <taxon>Ecdysozoa</taxon>
        <taxon>Arthropoda</taxon>
        <taxon>Hexapoda</taxon>
        <taxon>Insecta</taxon>
        <taxon>Pterygota</taxon>
        <taxon>Neoptera</taxon>
        <taxon>Endopterygota</taxon>
        <taxon>Diptera</taxon>
        <taxon>Brachycera</taxon>
        <taxon>Muscomorpha</taxon>
        <taxon>Hippoboscoidea</taxon>
        <taxon>Glossinidae</taxon>
        <taxon>Glossina</taxon>
    </lineage>
</organism>
<name>A0A1A9V7H4_GLOAU</name>
<dbReference type="EnsemblMetazoa" id="GAUT028381-RA">
    <property type="protein sequence ID" value="GAUT028381-PA"/>
    <property type="gene ID" value="GAUT028381"/>
</dbReference>
<dbReference type="AlphaFoldDB" id="A0A1A9V7H4"/>
<reference evidence="2" key="1">
    <citation type="submission" date="2020-05" db="UniProtKB">
        <authorList>
            <consortium name="EnsemblMetazoa"/>
        </authorList>
    </citation>
    <scope>IDENTIFICATION</scope>
    <source>
        <strain evidence="2">TTRI</strain>
    </source>
</reference>
<proteinExistence type="predicted"/>
<feature type="region of interest" description="Disordered" evidence="1">
    <location>
        <begin position="1"/>
        <end position="36"/>
    </location>
</feature>
<evidence type="ECO:0000313" key="3">
    <source>
        <dbReference type="Proteomes" id="UP000078200"/>
    </source>
</evidence>
<feature type="compositionally biased region" description="Low complexity" evidence="1">
    <location>
        <begin position="19"/>
        <end position="36"/>
    </location>
</feature>